<name>A0A2C6K585_9APIC</name>
<comment type="caution">
    <text evidence="1">The sequence shown here is derived from an EMBL/GenBank/DDBJ whole genome shotgun (WGS) entry which is preliminary data.</text>
</comment>
<dbReference type="Proteomes" id="UP000221165">
    <property type="component" value="Unassembled WGS sequence"/>
</dbReference>
<organism evidence="1 2">
    <name type="scientific">Cystoisospora suis</name>
    <dbReference type="NCBI Taxonomy" id="483139"/>
    <lineage>
        <taxon>Eukaryota</taxon>
        <taxon>Sar</taxon>
        <taxon>Alveolata</taxon>
        <taxon>Apicomplexa</taxon>
        <taxon>Conoidasida</taxon>
        <taxon>Coccidia</taxon>
        <taxon>Eucoccidiorida</taxon>
        <taxon>Eimeriorina</taxon>
        <taxon>Sarcocystidae</taxon>
        <taxon>Cystoisospora</taxon>
    </lineage>
</organism>
<dbReference type="GeneID" id="94428972"/>
<evidence type="ECO:0000313" key="2">
    <source>
        <dbReference type="Proteomes" id="UP000221165"/>
    </source>
</evidence>
<dbReference type="EMBL" id="MIGC01002695">
    <property type="protein sequence ID" value="PHJ20571.1"/>
    <property type="molecule type" value="Genomic_DNA"/>
</dbReference>
<evidence type="ECO:0000313" key="1">
    <source>
        <dbReference type="EMBL" id="PHJ20571.1"/>
    </source>
</evidence>
<dbReference type="RefSeq" id="XP_067922258.1">
    <property type="nucleotide sequence ID" value="XM_068065761.1"/>
</dbReference>
<accession>A0A2C6K585</accession>
<keyword evidence="2" id="KW-1185">Reference proteome</keyword>
<gene>
    <name evidence="1" type="ORF">CSUI_005589</name>
</gene>
<dbReference type="VEuPathDB" id="ToxoDB:CSUI_005589"/>
<protein>
    <submittedName>
        <fullName evidence="1">Uncharacterized protein</fullName>
    </submittedName>
</protein>
<reference evidence="1 2" key="1">
    <citation type="journal article" date="2017" name="Int. J. Parasitol.">
        <title>The genome of the protozoan parasite Cystoisospora suis and a reverse vaccinology approach to identify vaccine candidates.</title>
        <authorList>
            <person name="Palmieri N."/>
            <person name="Shrestha A."/>
            <person name="Ruttkowski B."/>
            <person name="Beck T."/>
            <person name="Vogl C."/>
            <person name="Tomley F."/>
            <person name="Blake D.P."/>
            <person name="Joachim A."/>
        </authorList>
    </citation>
    <scope>NUCLEOTIDE SEQUENCE [LARGE SCALE GENOMIC DNA]</scope>
    <source>
        <strain evidence="1 2">Wien I</strain>
    </source>
</reference>
<proteinExistence type="predicted"/>
<dbReference type="AlphaFoldDB" id="A0A2C6K585"/>
<sequence length="83" mass="8991">MALSSSTLAFAHRAPWRTATCPQLCLNPNASFGFTSEVGLPEVSHYLGSTLRGFLNACEATLRRRPGCGAAYRVQHRLLNGGR</sequence>